<gene>
    <name evidence="2" type="ORF">MANY_08300</name>
</gene>
<evidence type="ECO:0000313" key="2">
    <source>
        <dbReference type="EMBL" id="BBZ75493.1"/>
    </source>
</evidence>
<dbReference type="SUPFAM" id="SSF54637">
    <property type="entry name" value="Thioesterase/thiol ester dehydrase-isomerase"/>
    <property type="match status" value="1"/>
</dbReference>
<dbReference type="CDD" id="cd03443">
    <property type="entry name" value="PaaI_thioesterase"/>
    <property type="match status" value="1"/>
</dbReference>
<name>A0A6N4W538_9MYCO</name>
<accession>A0A6N4W538</accession>
<organism evidence="2 3">
    <name type="scientific">Mycolicibacterium anyangense</name>
    <dbReference type="NCBI Taxonomy" id="1431246"/>
    <lineage>
        <taxon>Bacteria</taxon>
        <taxon>Bacillati</taxon>
        <taxon>Actinomycetota</taxon>
        <taxon>Actinomycetes</taxon>
        <taxon>Mycobacteriales</taxon>
        <taxon>Mycobacteriaceae</taxon>
        <taxon>Mycolicibacterium</taxon>
    </lineage>
</organism>
<evidence type="ECO:0000259" key="1">
    <source>
        <dbReference type="Pfam" id="PF03061"/>
    </source>
</evidence>
<evidence type="ECO:0000313" key="3">
    <source>
        <dbReference type="Proteomes" id="UP000467249"/>
    </source>
</evidence>
<dbReference type="InterPro" id="IPR006683">
    <property type="entry name" value="Thioestr_dom"/>
</dbReference>
<dbReference type="KEGG" id="many:MANY_08300"/>
<dbReference type="Proteomes" id="UP000467249">
    <property type="component" value="Chromosome"/>
</dbReference>
<feature type="domain" description="Thioesterase" evidence="1">
    <location>
        <begin position="116"/>
        <end position="165"/>
    </location>
</feature>
<protein>
    <submittedName>
        <fullName evidence="2">Thioesterase</fullName>
    </submittedName>
</protein>
<dbReference type="EMBL" id="AP022620">
    <property type="protein sequence ID" value="BBZ75493.1"/>
    <property type="molecule type" value="Genomic_DNA"/>
</dbReference>
<reference evidence="2 3" key="1">
    <citation type="journal article" date="2019" name="Emerg. Microbes Infect.">
        <title>Comprehensive subspecies identification of 175 nontuberculous mycobacteria species based on 7547 genomic profiles.</title>
        <authorList>
            <person name="Matsumoto Y."/>
            <person name="Kinjo T."/>
            <person name="Motooka D."/>
            <person name="Nabeya D."/>
            <person name="Jung N."/>
            <person name="Uechi K."/>
            <person name="Horii T."/>
            <person name="Iida T."/>
            <person name="Fujita J."/>
            <person name="Nakamura S."/>
        </authorList>
    </citation>
    <scope>NUCLEOTIDE SEQUENCE [LARGE SCALE GENOMIC DNA]</scope>
    <source>
        <strain evidence="2 3">JCM 30275</strain>
    </source>
</reference>
<dbReference type="Pfam" id="PF03061">
    <property type="entry name" value="4HBT"/>
    <property type="match status" value="1"/>
</dbReference>
<keyword evidence="3" id="KW-1185">Reference proteome</keyword>
<sequence length="212" mass="22280">MSADQEHLVGVVNGLANAIRTAEIPAQHVSRISSALEQARAMIDEHIVPPPYAVEQLAPPNVAVLQWDPDDLCSTVPYSPFLGRLNPISGDATLRAEGATLSGTIRLSPIHAGPIGMAHGGVVAALLDELTSIAVMTHGRFGYTRTLTVTYLRPTPLDGDLSLWAQSAGHLGSGYLTSAEIRSGGKVTASAVAVHHPGGRVDEPIYPDTVTR</sequence>
<dbReference type="RefSeq" id="WP_163803087.1">
    <property type="nucleotide sequence ID" value="NZ_AP022620.1"/>
</dbReference>
<dbReference type="InterPro" id="IPR029069">
    <property type="entry name" value="HotDog_dom_sf"/>
</dbReference>
<dbReference type="AlphaFoldDB" id="A0A6N4W538"/>
<dbReference type="Gene3D" id="3.10.129.10">
    <property type="entry name" value="Hotdog Thioesterase"/>
    <property type="match status" value="1"/>
</dbReference>
<proteinExistence type="predicted"/>